<evidence type="ECO:0000313" key="4">
    <source>
        <dbReference type="EMBL" id="KND88992.1"/>
    </source>
</evidence>
<comment type="caution">
    <text evidence="4">The sequence shown here is derived from an EMBL/GenBank/DDBJ whole genome shotgun (WGS) entry which is preliminary data.</text>
</comment>
<keyword evidence="5" id="KW-1185">Reference proteome</keyword>
<accession>A0A0L0N4I8</accession>
<sequence length="705" mass="76368">MSSPSSRAAAAAGLTREQTRALFDILTHHETYAEIEAFKFPDTVTNYGFPFSRTTVAPAPQQQQAGRWWKSASATTTPMGTAPSTPRVRTPVPPANTTSEPSSEESDDGEDEKQQPSSSPLLQTLLTQFVLPLPGVRALPREFWSVRVQGLLARLGEAELSESYDKGALGTRKTLATGASAVVEMVARAALGGVERAHESADEEARGEYDCDRAEDLARAWEDVVQGLVYGDLVDGLFDHVARTEDLEGYSPAVKAAADYALVHLASLAHHIFIGSPEGQYLLKLLENVHSLVPYKLIKQTLRVGNAATMMSGMMRLLLAKLSVTSLTSWFGLTQSDDDGMNLLQRIVSLVLSWDAGEFRKGADRVDRNKDGDRPSEEALQAIRSHVVAEGSEHETVRAASLHNAQSVVVAILNAADPDLAAALTDEQHTQCLAYYSALLSVRDREGITAALCRTPPDLFTQMVRDVAAAYDPMIRSVHARVDLKEHLDALQGFVEEFIRASRPPTGDGDEEGERLAGVEEYVGLLRRNRGLLYRWVSVVAGGCPEVWEALRGWAREAMGKFRAEEDRGEEDKESRGMAGRLNELFASLEPATQAEVLEAIDAHAAYLATLNDLSVARLQYLITCTSAASDSSSSTAAGPGIYLARWQCLLDSTPITPATPHGALRHGRDVKHTTTMGKTGAGGRMRHADAGREYGPAAPDADVV</sequence>
<evidence type="ECO:0000259" key="2">
    <source>
        <dbReference type="Pfam" id="PF12825"/>
    </source>
</evidence>
<dbReference type="PANTHER" id="PTHR47185:SF2">
    <property type="entry name" value="FUNGAL PROTEIN"/>
    <property type="match status" value="1"/>
</dbReference>
<dbReference type="PANTHER" id="PTHR47185">
    <property type="entry name" value="PX DOMAIN-CONTAINING PROTEIN YPR097W"/>
    <property type="match status" value="1"/>
</dbReference>
<protein>
    <submittedName>
        <fullName evidence="4">Uncharacterized protein</fullName>
    </submittedName>
</protein>
<name>A0A0L0N4I8_TOLOC</name>
<feature type="non-terminal residue" evidence="4">
    <location>
        <position position="705"/>
    </location>
</feature>
<gene>
    <name evidence="4" type="ORF">TOPH_06272</name>
</gene>
<dbReference type="GO" id="GO:0035091">
    <property type="term" value="F:phosphatidylinositol binding"/>
    <property type="evidence" value="ECO:0007669"/>
    <property type="project" value="TreeGrafter"/>
</dbReference>
<dbReference type="OrthoDB" id="2117459at2759"/>
<dbReference type="AlphaFoldDB" id="A0A0L0N4I8"/>
<feature type="region of interest" description="Disordered" evidence="1">
    <location>
        <begin position="57"/>
        <end position="120"/>
    </location>
</feature>
<evidence type="ECO:0000256" key="1">
    <source>
        <dbReference type="SAM" id="MobiDB-lite"/>
    </source>
</evidence>
<proteinExistence type="predicted"/>
<dbReference type="EMBL" id="LFRF01000021">
    <property type="protein sequence ID" value="KND88992.1"/>
    <property type="molecule type" value="Genomic_DNA"/>
</dbReference>
<dbReference type="InterPro" id="IPR024555">
    <property type="entry name" value="PX-associated"/>
</dbReference>
<dbReference type="STRING" id="1163406.A0A0L0N4I8"/>
<reference evidence="4 5" key="1">
    <citation type="journal article" date="2015" name="BMC Genomics">
        <title>The genome of the truffle-parasite Tolypocladium ophioglossoides and the evolution of antifungal peptaibiotics.</title>
        <authorList>
            <person name="Quandt C.A."/>
            <person name="Bushley K.E."/>
            <person name="Spatafora J.W."/>
        </authorList>
    </citation>
    <scope>NUCLEOTIDE SEQUENCE [LARGE SCALE GENOMIC DNA]</scope>
    <source>
        <strain evidence="4 5">CBS 100239</strain>
    </source>
</reference>
<feature type="region of interest" description="Disordered" evidence="1">
    <location>
        <begin position="674"/>
        <end position="705"/>
    </location>
</feature>
<dbReference type="InterPro" id="IPR047168">
    <property type="entry name" value="LEC1-like"/>
</dbReference>
<dbReference type="Pfam" id="PF12828">
    <property type="entry name" value="PXB"/>
    <property type="match status" value="1"/>
</dbReference>
<feature type="compositionally biased region" description="Acidic residues" evidence="1">
    <location>
        <begin position="102"/>
        <end position="111"/>
    </location>
</feature>
<feature type="domain" description="PX-associated" evidence="3">
    <location>
        <begin position="13"/>
        <end position="188"/>
    </location>
</feature>
<evidence type="ECO:0000259" key="3">
    <source>
        <dbReference type="Pfam" id="PF12828"/>
    </source>
</evidence>
<dbReference type="Proteomes" id="UP000036947">
    <property type="component" value="Unassembled WGS sequence"/>
</dbReference>
<organism evidence="4 5">
    <name type="scientific">Tolypocladium ophioglossoides (strain CBS 100239)</name>
    <name type="common">Snaketongue truffleclub</name>
    <name type="synonym">Elaphocordyceps ophioglossoides</name>
    <dbReference type="NCBI Taxonomy" id="1163406"/>
    <lineage>
        <taxon>Eukaryota</taxon>
        <taxon>Fungi</taxon>
        <taxon>Dikarya</taxon>
        <taxon>Ascomycota</taxon>
        <taxon>Pezizomycotina</taxon>
        <taxon>Sordariomycetes</taxon>
        <taxon>Hypocreomycetidae</taxon>
        <taxon>Hypocreales</taxon>
        <taxon>Ophiocordycipitaceae</taxon>
        <taxon>Tolypocladium</taxon>
    </lineage>
</organism>
<evidence type="ECO:0000313" key="5">
    <source>
        <dbReference type="Proteomes" id="UP000036947"/>
    </source>
</evidence>
<dbReference type="Pfam" id="PF12825">
    <property type="entry name" value="DUF3818"/>
    <property type="match status" value="1"/>
</dbReference>
<feature type="domain" description="PX" evidence="2">
    <location>
        <begin position="236"/>
        <end position="437"/>
    </location>
</feature>
<feature type="compositionally biased region" description="Low complexity" evidence="1">
    <location>
        <begin position="81"/>
        <end position="101"/>
    </location>
</feature>
<dbReference type="InterPro" id="IPR024554">
    <property type="entry name" value="LEC1-like_C"/>
</dbReference>